<dbReference type="EMBL" id="BART01013076">
    <property type="protein sequence ID" value="GAG88606.1"/>
    <property type="molecule type" value="Genomic_DNA"/>
</dbReference>
<protein>
    <submittedName>
        <fullName evidence="1">Uncharacterized protein</fullName>
    </submittedName>
</protein>
<organism evidence="1">
    <name type="scientific">marine sediment metagenome</name>
    <dbReference type="NCBI Taxonomy" id="412755"/>
    <lineage>
        <taxon>unclassified sequences</taxon>
        <taxon>metagenomes</taxon>
        <taxon>ecological metagenomes</taxon>
    </lineage>
</organism>
<dbReference type="AlphaFoldDB" id="X1CWN2"/>
<sequence>IYETQISPFYTGFGIHPSPTFGNIDAGKTRGTEGK</sequence>
<name>X1CWN2_9ZZZZ</name>
<evidence type="ECO:0000313" key="1">
    <source>
        <dbReference type="EMBL" id="GAG88606.1"/>
    </source>
</evidence>
<reference evidence="1" key="1">
    <citation type="journal article" date="2014" name="Front. Microbiol.">
        <title>High frequency of phylogenetically diverse reductive dehalogenase-homologous genes in deep subseafloor sedimentary metagenomes.</title>
        <authorList>
            <person name="Kawai M."/>
            <person name="Futagami T."/>
            <person name="Toyoda A."/>
            <person name="Takaki Y."/>
            <person name="Nishi S."/>
            <person name="Hori S."/>
            <person name="Arai W."/>
            <person name="Tsubouchi T."/>
            <person name="Morono Y."/>
            <person name="Uchiyama I."/>
            <person name="Ito T."/>
            <person name="Fujiyama A."/>
            <person name="Inagaki F."/>
            <person name="Takami H."/>
        </authorList>
    </citation>
    <scope>NUCLEOTIDE SEQUENCE</scope>
    <source>
        <strain evidence="1">Expedition CK06-06</strain>
    </source>
</reference>
<gene>
    <name evidence="1" type="ORF">S01H4_26951</name>
</gene>
<proteinExistence type="predicted"/>
<feature type="non-terminal residue" evidence="1">
    <location>
        <position position="1"/>
    </location>
</feature>
<comment type="caution">
    <text evidence="1">The sequence shown here is derived from an EMBL/GenBank/DDBJ whole genome shotgun (WGS) entry which is preliminary data.</text>
</comment>
<accession>X1CWN2</accession>